<feature type="region of interest" description="Disordered" evidence="1">
    <location>
        <begin position="27"/>
        <end position="97"/>
    </location>
</feature>
<dbReference type="PANTHER" id="PTHR31390">
    <property type="entry name" value="EXPRESSED PROTEIN"/>
    <property type="match status" value="1"/>
</dbReference>
<accession>A0AAN9IWC3</accession>
<comment type="caution">
    <text evidence="2">The sequence shown here is derived from an EMBL/GenBank/DDBJ whole genome shotgun (WGS) entry which is preliminary data.</text>
</comment>
<feature type="region of interest" description="Disordered" evidence="1">
    <location>
        <begin position="294"/>
        <end position="334"/>
    </location>
</feature>
<evidence type="ECO:0000313" key="2">
    <source>
        <dbReference type="EMBL" id="KAK7287603.1"/>
    </source>
</evidence>
<feature type="region of interest" description="Disordered" evidence="1">
    <location>
        <begin position="166"/>
        <end position="195"/>
    </location>
</feature>
<evidence type="ECO:0000256" key="1">
    <source>
        <dbReference type="SAM" id="MobiDB-lite"/>
    </source>
</evidence>
<feature type="compositionally biased region" description="Basic and acidic residues" evidence="1">
    <location>
        <begin position="83"/>
        <end position="97"/>
    </location>
</feature>
<dbReference type="EMBL" id="JAYWIO010000001">
    <property type="protein sequence ID" value="KAK7287603.1"/>
    <property type="molecule type" value="Genomic_DNA"/>
</dbReference>
<dbReference type="PANTHER" id="PTHR31390:SF12">
    <property type="entry name" value="PUTATIVE (DUF3527)-RELATED"/>
    <property type="match status" value="1"/>
</dbReference>
<gene>
    <name evidence="2" type="ORF">RIF29_00884</name>
</gene>
<proteinExistence type="predicted"/>
<keyword evidence="3" id="KW-1185">Reference proteome</keyword>
<evidence type="ECO:0000313" key="3">
    <source>
        <dbReference type="Proteomes" id="UP001372338"/>
    </source>
</evidence>
<sequence>MPFNKKPINGFPKPAEDMGIGFELRKISSKQENSSRITAKESSVLRKSNPSPNDKLKSKNSVGSQHSDLKQKGKQVAEGNIQNREDVKKSATESDELVKHMSNLPGYLLRADKGEKFQEKAFSVGVLDWSRLEQWKNKQIPIPNSNFTSFNSSESALRTASKPSYSVHSKENAHNNKGLLSSGIRPSHRECLPESTKNPLRNVKRYESFKIETKSMGDEQRLTPLAFESFGKSHSDISLQEERRKDYHKRISQVGNFASNMRHHGVSHVPNENAYGRDDGTKQNMECLQEYNHKKKERNHKSNDDMGQPSVKPKHKVVSSMEMSSSSSGNSKKVDWLQEPDFDICHKHLRSKPSNMVQLCHQEIPQSSCSENFKLSALRTSSDEKFSESSHSSLSYVSFPDEVFPEDVCSGIPHSSALPYWAGLTSSETTQHRISTDNKMSSLQSAGACFEKDVLLGTKLRNQCVFSNLKQSLDQETAELTAQRGMTNPSPNRRYRFSLSRIGRSFSFKEGSTLPQFNPMYYSAKSGPVMPQTYAPSKGKTNRHNRARSSPLWRLLDPIFKHKPSSDIHQSAESSQTCKRSMNSISYKTNNVNESLHVEESKGSPVHGLLQLTIKNGLPLFKFVLNNESKIFAATSKRLASLEKEDLGCFTFYMVNEIKKKSGGWMSHGSKEKSCGYAYNIVAQMKFSCSFTEPINQDIKRQCLVKEYILSGVEVGQTDQGQPKFIQSRELAAVVIETPYENLCDEGLHGDKNLLKKECLKYMINERCLCSSGENGISGSTTVILPGGAHGSPNKGEPSPLIHRWKTGGSCDCGGWDIGCKLFVLSNQKQQSSKPYHDRFQLFVQEGAGQNMPLFTLSPLKDGFYSIEFNSTITHLQAFFISVVALSCQKLPSSLEMSSMLEEILKEQSSNNNSRLQEKAPIKYTPIPPMSPVGRV</sequence>
<dbReference type="InterPro" id="IPR021916">
    <property type="entry name" value="DUF3527"/>
</dbReference>
<organism evidence="2 3">
    <name type="scientific">Crotalaria pallida</name>
    <name type="common">Smooth rattlebox</name>
    <name type="synonym">Crotalaria striata</name>
    <dbReference type="NCBI Taxonomy" id="3830"/>
    <lineage>
        <taxon>Eukaryota</taxon>
        <taxon>Viridiplantae</taxon>
        <taxon>Streptophyta</taxon>
        <taxon>Embryophyta</taxon>
        <taxon>Tracheophyta</taxon>
        <taxon>Spermatophyta</taxon>
        <taxon>Magnoliopsida</taxon>
        <taxon>eudicotyledons</taxon>
        <taxon>Gunneridae</taxon>
        <taxon>Pentapetalae</taxon>
        <taxon>rosids</taxon>
        <taxon>fabids</taxon>
        <taxon>Fabales</taxon>
        <taxon>Fabaceae</taxon>
        <taxon>Papilionoideae</taxon>
        <taxon>50 kb inversion clade</taxon>
        <taxon>genistoids sensu lato</taxon>
        <taxon>core genistoids</taxon>
        <taxon>Crotalarieae</taxon>
        <taxon>Crotalaria</taxon>
    </lineage>
</organism>
<dbReference type="Proteomes" id="UP001372338">
    <property type="component" value="Unassembled WGS sequence"/>
</dbReference>
<dbReference type="Pfam" id="PF12043">
    <property type="entry name" value="DUF3527"/>
    <property type="match status" value="2"/>
</dbReference>
<reference evidence="2 3" key="1">
    <citation type="submission" date="2024-01" db="EMBL/GenBank/DDBJ databases">
        <title>The genomes of 5 underutilized Papilionoideae crops provide insights into root nodulation and disease resistanc.</title>
        <authorList>
            <person name="Yuan L."/>
        </authorList>
    </citation>
    <scope>NUCLEOTIDE SEQUENCE [LARGE SCALE GENOMIC DNA]</scope>
    <source>
        <strain evidence="2">ZHUSHIDOU_FW_LH</strain>
        <tissue evidence="2">Leaf</tissue>
    </source>
</reference>
<feature type="compositionally biased region" description="Polar residues" evidence="1">
    <location>
        <begin position="30"/>
        <end position="52"/>
    </location>
</feature>
<dbReference type="AlphaFoldDB" id="A0AAN9IWC3"/>
<protein>
    <submittedName>
        <fullName evidence="2">Uncharacterized protein</fullName>
    </submittedName>
</protein>
<name>A0AAN9IWC3_CROPI</name>
<feature type="compositionally biased region" description="Low complexity" evidence="1">
    <location>
        <begin position="319"/>
        <end position="328"/>
    </location>
</feature>